<evidence type="ECO:0000313" key="2">
    <source>
        <dbReference type="Proteomes" id="UP000279833"/>
    </source>
</evidence>
<accession>A0A183KT09</accession>
<dbReference type="WBParaSite" id="SCUD_0001820101-mRNA-1">
    <property type="protein sequence ID" value="SCUD_0001820101-mRNA-1"/>
    <property type="gene ID" value="SCUD_0001820101"/>
</dbReference>
<reference evidence="3" key="1">
    <citation type="submission" date="2016-06" db="UniProtKB">
        <authorList>
            <consortium name="WormBaseParasite"/>
        </authorList>
    </citation>
    <scope>IDENTIFICATION</scope>
</reference>
<evidence type="ECO:0000313" key="1">
    <source>
        <dbReference type="EMBL" id="VDP65084.1"/>
    </source>
</evidence>
<evidence type="ECO:0000313" key="3">
    <source>
        <dbReference type="WBParaSite" id="SCUD_0001820101-mRNA-1"/>
    </source>
</evidence>
<gene>
    <name evidence="1" type="ORF">SCUD_LOCUS18197</name>
</gene>
<reference evidence="1 2" key="2">
    <citation type="submission" date="2018-11" db="EMBL/GenBank/DDBJ databases">
        <authorList>
            <consortium name="Pathogen Informatics"/>
        </authorList>
    </citation>
    <scope>NUCLEOTIDE SEQUENCE [LARGE SCALE GENOMIC DNA]</scope>
    <source>
        <strain evidence="1">Dakar</strain>
        <strain evidence="2">Dakar, Senegal</strain>
    </source>
</reference>
<dbReference type="AlphaFoldDB" id="A0A183KT09"/>
<dbReference type="Proteomes" id="UP000279833">
    <property type="component" value="Unassembled WGS sequence"/>
</dbReference>
<organism evidence="3">
    <name type="scientific">Schistosoma curassoni</name>
    <dbReference type="NCBI Taxonomy" id="6186"/>
    <lineage>
        <taxon>Eukaryota</taxon>
        <taxon>Metazoa</taxon>
        <taxon>Spiralia</taxon>
        <taxon>Lophotrochozoa</taxon>
        <taxon>Platyhelminthes</taxon>
        <taxon>Trematoda</taxon>
        <taxon>Digenea</taxon>
        <taxon>Strigeidida</taxon>
        <taxon>Schistosomatoidea</taxon>
        <taxon>Schistosomatidae</taxon>
        <taxon>Schistosoma</taxon>
    </lineage>
</organism>
<protein>
    <submittedName>
        <fullName evidence="1 3">Uncharacterized protein</fullName>
    </submittedName>
</protein>
<dbReference type="EMBL" id="UZAK01040740">
    <property type="protein sequence ID" value="VDP65084.1"/>
    <property type="molecule type" value="Genomic_DNA"/>
</dbReference>
<keyword evidence="2" id="KW-1185">Reference proteome</keyword>
<proteinExistence type="predicted"/>
<sequence length="57" mass="6795">MKHTGILECTSAMMPFELVVIMVYEYIYTNKFNTSSNYLFLIIMSKQTCHHKQFVRI</sequence>
<name>A0A183KT09_9TREM</name>